<evidence type="ECO:0000256" key="1">
    <source>
        <dbReference type="SAM" id="MobiDB-lite"/>
    </source>
</evidence>
<feature type="region of interest" description="Disordered" evidence="1">
    <location>
        <begin position="355"/>
        <end position="395"/>
    </location>
</feature>
<accession>A0A369JJG5</accession>
<feature type="compositionally biased region" description="Low complexity" evidence="1">
    <location>
        <begin position="313"/>
        <end position="332"/>
    </location>
</feature>
<proteinExistence type="predicted"/>
<keyword evidence="2" id="KW-0732">Signal</keyword>
<gene>
    <name evidence="3" type="ORF">Hypma_013384</name>
</gene>
<evidence type="ECO:0000313" key="3">
    <source>
        <dbReference type="EMBL" id="RDB19544.1"/>
    </source>
</evidence>
<dbReference type="AlphaFoldDB" id="A0A369JJG5"/>
<dbReference type="EMBL" id="LUEZ02000079">
    <property type="protein sequence ID" value="RDB19544.1"/>
    <property type="molecule type" value="Genomic_DNA"/>
</dbReference>
<comment type="caution">
    <text evidence="3">The sequence shown here is derived from an EMBL/GenBank/DDBJ whole genome shotgun (WGS) entry which is preliminary data.</text>
</comment>
<sequence length="395" mass="39950">MRYSSALFALAAPLLASAAPARFYGKRAATDILVFKFADVLEQLESAFYQQAIAKFTDADFTNAGFPSSQIAVEQFKSIQADEATHSVVLQAALKSFGEAPITGCQFNFDAALADVATMAATARVVENVGVTAYLGGAALLTDPVLITAAGAILTVEARHQTILNVLSSTGTAIPSAFDFAFTPSEVLAIAAPFITGGCDIPIPANTPLSLTNTGTVAPGTLLTFKASSLNGTIAEDTLFCQMLIGGAPTSIPLPLSQCVVPEINGPVALFITSDGQPLLNNVRDRAQNKVIAGPALAFIDTKPQMLSQLLRSGAASSGSGSGSGAEASTSTRTISPAEASSVIASASGTAESASATAAPSSGNATSSGSATSGPNTFTGKSADGKITVNGWTNV</sequence>
<evidence type="ECO:0008006" key="5">
    <source>
        <dbReference type="Google" id="ProtNLM"/>
    </source>
</evidence>
<name>A0A369JJG5_HYPMA</name>
<evidence type="ECO:0000256" key="2">
    <source>
        <dbReference type="SAM" id="SignalP"/>
    </source>
</evidence>
<feature type="region of interest" description="Disordered" evidence="1">
    <location>
        <begin position="311"/>
        <end position="337"/>
    </location>
</feature>
<dbReference type="OrthoDB" id="1001765at2759"/>
<protein>
    <recommendedName>
        <fullName evidence="5">Protein rds1</fullName>
    </recommendedName>
</protein>
<feature type="chain" id="PRO_5017025816" description="Protein rds1" evidence="2">
    <location>
        <begin position="19"/>
        <end position="395"/>
    </location>
</feature>
<organism evidence="3 4">
    <name type="scientific">Hypsizygus marmoreus</name>
    <name type="common">White beech mushroom</name>
    <name type="synonym">Agaricus marmoreus</name>
    <dbReference type="NCBI Taxonomy" id="39966"/>
    <lineage>
        <taxon>Eukaryota</taxon>
        <taxon>Fungi</taxon>
        <taxon>Dikarya</taxon>
        <taxon>Basidiomycota</taxon>
        <taxon>Agaricomycotina</taxon>
        <taxon>Agaricomycetes</taxon>
        <taxon>Agaricomycetidae</taxon>
        <taxon>Agaricales</taxon>
        <taxon>Tricholomatineae</taxon>
        <taxon>Lyophyllaceae</taxon>
        <taxon>Hypsizygus</taxon>
    </lineage>
</organism>
<feature type="signal peptide" evidence="2">
    <location>
        <begin position="1"/>
        <end position="18"/>
    </location>
</feature>
<feature type="compositionally biased region" description="Low complexity" evidence="1">
    <location>
        <begin position="355"/>
        <end position="374"/>
    </location>
</feature>
<dbReference type="InterPro" id="IPR009078">
    <property type="entry name" value="Ferritin-like_SF"/>
</dbReference>
<dbReference type="Pfam" id="PF13668">
    <property type="entry name" value="Ferritin_2"/>
    <property type="match status" value="1"/>
</dbReference>
<evidence type="ECO:0000313" key="4">
    <source>
        <dbReference type="Proteomes" id="UP000076154"/>
    </source>
</evidence>
<reference evidence="3" key="1">
    <citation type="submission" date="2018-04" db="EMBL/GenBank/DDBJ databases">
        <title>Whole genome sequencing of Hypsizygus marmoreus.</title>
        <authorList>
            <person name="Choi I.-G."/>
            <person name="Min B."/>
            <person name="Kim J.-G."/>
            <person name="Kim S."/>
            <person name="Oh Y.-L."/>
            <person name="Kong W.-S."/>
            <person name="Park H."/>
            <person name="Jeong J."/>
            <person name="Song E.-S."/>
        </authorList>
    </citation>
    <scope>NUCLEOTIDE SEQUENCE [LARGE SCALE GENOMIC DNA]</scope>
    <source>
        <strain evidence="3">51987-8</strain>
    </source>
</reference>
<dbReference type="Proteomes" id="UP000076154">
    <property type="component" value="Unassembled WGS sequence"/>
</dbReference>
<keyword evidence="4" id="KW-1185">Reference proteome</keyword>
<dbReference type="STRING" id="39966.A0A369JJG5"/>
<dbReference type="InParanoid" id="A0A369JJG5"/>
<dbReference type="CDD" id="cd00657">
    <property type="entry name" value="Ferritin_like"/>
    <property type="match status" value="1"/>
</dbReference>
<dbReference type="SUPFAM" id="SSF47240">
    <property type="entry name" value="Ferritin-like"/>
    <property type="match status" value="1"/>
</dbReference>